<dbReference type="OrthoDB" id="1728020at2759"/>
<dbReference type="EMBL" id="BKCP01013514">
    <property type="protein sequence ID" value="GER57689.1"/>
    <property type="molecule type" value="Genomic_DNA"/>
</dbReference>
<evidence type="ECO:0000313" key="1">
    <source>
        <dbReference type="EMBL" id="GER57689.1"/>
    </source>
</evidence>
<dbReference type="Proteomes" id="UP000325081">
    <property type="component" value="Unassembled WGS sequence"/>
</dbReference>
<evidence type="ECO:0000313" key="2">
    <source>
        <dbReference type="Proteomes" id="UP000325081"/>
    </source>
</evidence>
<name>A0A5A7RKK9_STRAF</name>
<accession>A0A5A7RKK9</accession>
<protein>
    <submittedName>
        <fullName evidence="1">Translation elongation factor 1-alpha</fullName>
    </submittedName>
</protein>
<keyword evidence="2" id="KW-1185">Reference proteome</keyword>
<reference evidence="2" key="1">
    <citation type="journal article" date="2019" name="Curr. Biol.">
        <title>Genome Sequence of Striga asiatica Provides Insight into the Evolution of Plant Parasitism.</title>
        <authorList>
            <person name="Yoshida S."/>
            <person name="Kim S."/>
            <person name="Wafula E.K."/>
            <person name="Tanskanen J."/>
            <person name="Kim Y.M."/>
            <person name="Honaas L."/>
            <person name="Yang Z."/>
            <person name="Spallek T."/>
            <person name="Conn C.E."/>
            <person name="Ichihashi Y."/>
            <person name="Cheong K."/>
            <person name="Cui S."/>
            <person name="Der J.P."/>
            <person name="Gundlach H."/>
            <person name="Jiao Y."/>
            <person name="Hori C."/>
            <person name="Ishida J.K."/>
            <person name="Kasahara H."/>
            <person name="Kiba T."/>
            <person name="Kim M.S."/>
            <person name="Koo N."/>
            <person name="Laohavisit A."/>
            <person name="Lee Y.H."/>
            <person name="Lumba S."/>
            <person name="McCourt P."/>
            <person name="Mortimer J.C."/>
            <person name="Mutuku J.M."/>
            <person name="Nomura T."/>
            <person name="Sasaki-Sekimoto Y."/>
            <person name="Seto Y."/>
            <person name="Wang Y."/>
            <person name="Wakatake T."/>
            <person name="Sakakibara H."/>
            <person name="Demura T."/>
            <person name="Yamaguchi S."/>
            <person name="Yoneyama K."/>
            <person name="Manabe R.I."/>
            <person name="Nelson D.C."/>
            <person name="Schulman A.H."/>
            <person name="Timko M.P."/>
            <person name="dePamphilis C.W."/>
            <person name="Choi D."/>
            <person name="Shirasu K."/>
        </authorList>
    </citation>
    <scope>NUCLEOTIDE SEQUENCE [LARGE SCALE GENOMIC DNA]</scope>
    <source>
        <strain evidence="2">cv. UVA1</strain>
    </source>
</reference>
<comment type="caution">
    <text evidence="1">The sequence shown here is derived from an EMBL/GenBank/DDBJ whole genome shotgun (WGS) entry which is preliminary data.</text>
</comment>
<proteinExistence type="predicted"/>
<keyword evidence="1" id="KW-0251">Elongation factor</keyword>
<keyword evidence="1" id="KW-0648">Protein biosynthesis</keyword>
<sequence>MVAFYYSNEKGQQNFARNQNHLSKTSSLGALLGSSLGDLGTRGILLLDTFDDTNSNSLPHVTNSKTAKRRVLGKGLDHHRLCGNHLHKPSISILQELGLLLELLTRSPVNLGHELSKLDSNVGSVAVEHRHITTLEILHSNILHIEPNIVTWESFLHSLMMHLDRFNFSGQTRWAESHHHSRLQYTCLHTTNRHSSNTTNLVHILKRETKGLV</sequence>
<dbReference type="GO" id="GO:0003746">
    <property type="term" value="F:translation elongation factor activity"/>
    <property type="evidence" value="ECO:0007669"/>
    <property type="project" value="UniProtKB-KW"/>
</dbReference>
<dbReference type="AlphaFoldDB" id="A0A5A7RKK9"/>
<gene>
    <name evidence="1" type="ORF">STAS_35516</name>
</gene>
<organism evidence="1 2">
    <name type="scientific">Striga asiatica</name>
    <name type="common">Asiatic witchweed</name>
    <name type="synonym">Buchnera asiatica</name>
    <dbReference type="NCBI Taxonomy" id="4170"/>
    <lineage>
        <taxon>Eukaryota</taxon>
        <taxon>Viridiplantae</taxon>
        <taxon>Streptophyta</taxon>
        <taxon>Embryophyta</taxon>
        <taxon>Tracheophyta</taxon>
        <taxon>Spermatophyta</taxon>
        <taxon>Magnoliopsida</taxon>
        <taxon>eudicotyledons</taxon>
        <taxon>Gunneridae</taxon>
        <taxon>Pentapetalae</taxon>
        <taxon>asterids</taxon>
        <taxon>lamiids</taxon>
        <taxon>Lamiales</taxon>
        <taxon>Orobanchaceae</taxon>
        <taxon>Buchnereae</taxon>
        <taxon>Striga</taxon>
    </lineage>
</organism>